<accession>A0A0H3L0T5</accession>
<gene>
    <name evidence="1" type="primary">yciN</name>
    <name evidence="1" type="ordered locus">PAJ_1380</name>
</gene>
<dbReference type="Gene3D" id="3.30.300.360">
    <property type="entry name" value="Protein of unknown function (DUF2498)"/>
    <property type="match status" value="1"/>
</dbReference>
<dbReference type="PATRIC" id="fig|932677.3.peg.1610"/>
<dbReference type="Proteomes" id="UP000006690">
    <property type="component" value="Chromosome"/>
</dbReference>
<evidence type="ECO:0000313" key="2">
    <source>
        <dbReference type="Proteomes" id="UP000006690"/>
    </source>
</evidence>
<dbReference type="AlphaFoldDB" id="A0A0H3L0T5"/>
<dbReference type="KEGG" id="paj:PAJ_1380"/>
<organism evidence="1 2">
    <name type="scientific">Pantoea ananatis (strain AJ13355)</name>
    <dbReference type="NCBI Taxonomy" id="932677"/>
    <lineage>
        <taxon>Bacteria</taxon>
        <taxon>Pseudomonadati</taxon>
        <taxon>Pseudomonadota</taxon>
        <taxon>Gammaproteobacteria</taxon>
        <taxon>Enterobacterales</taxon>
        <taxon>Erwiniaceae</taxon>
        <taxon>Pantoea</taxon>
    </lineage>
</organism>
<dbReference type="InterPro" id="IPR019633">
    <property type="entry name" value="DUF2498"/>
</dbReference>
<dbReference type="HOGENOM" id="CLU_164128_0_0_6"/>
<evidence type="ECO:0000313" key="1">
    <source>
        <dbReference type="EMBL" id="BAK11460.1"/>
    </source>
</evidence>
<dbReference type="InterPro" id="IPR038191">
    <property type="entry name" value="YciN_sf"/>
</dbReference>
<dbReference type="eggNOG" id="ENOG5032SBA">
    <property type="taxonomic scope" value="Bacteria"/>
</dbReference>
<protein>
    <submittedName>
        <fullName evidence="1">Protein YciN</fullName>
    </submittedName>
</protein>
<proteinExistence type="predicted"/>
<dbReference type="Pfam" id="PF10692">
    <property type="entry name" value="DUF2498"/>
    <property type="match status" value="1"/>
</dbReference>
<sequence>MRYASNIERIVRLSKRSRHMHNPTQGISPQALLEIANALLRQHDDYLAGVAVEAVSQQGDVLVFRGPLFLDEEGLPTAKTTAVFNLFKHLAVELSPRYHLQ</sequence>
<name>A0A0H3L0T5_PANAA</name>
<reference evidence="2" key="1">
    <citation type="journal article" date="2012" name="Appl. Microbiol. Biotechnol.">
        <title>The complete genome sequence of Pantoea ananatis AJ13355, an organism with great biotechnological potential.</title>
        <authorList>
            <person name="Hara Y."/>
            <person name="Kadotani N."/>
            <person name="Izui H."/>
            <person name="Katashkina J.I."/>
            <person name="Kuvaeva T.M."/>
            <person name="Andreeva I.G."/>
            <person name="Golubeva L.I."/>
            <person name="Malko D.B."/>
            <person name="Makeev V.J."/>
            <person name="Mashko S.V."/>
            <person name="Kozlov Y.I."/>
        </authorList>
    </citation>
    <scope>NUCLEOTIDE SEQUENCE [LARGE SCALE GENOMIC DNA]</scope>
    <source>
        <strain evidence="2">AJ13355</strain>
    </source>
</reference>
<dbReference type="EMBL" id="AP012032">
    <property type="protein sequence ID" value="BAK11460.1"/>
    <property type="molecule type" value="Genomic_DNA"/>
</dbReference>
<dbReference type="NCBIfam" id="NF008265">
    <property type="entry name" value="PRK11037.1"/>
    <property type="match status" value="1"/>
</dbReference>